<sequence>MNWLYYLLEANLYLVMFYGFYRLFLHHDTFYALNRYYLIFSSILAFILPFFQLGFLKKEVVISYATFTGTPETPSLFTLENGLLLLYAIISLVFILKICLGLHKLQSMIRKATKIKENRITLIEIKNSKMAFSFFNFLFIDPELDQKTTILKHEMVHIRQKHSVDILLFEMIQISSWFNPIAYLIKNDIKLIHEYLADEVTTNKDIAKYEYAMFLIQNSYDNQKVSLTNHFFNSSLLKNRISMLNQKKSAKWARLKLLFILPLTGLMLCLSTMAFTKDYATIQLGQKKESLAIVFQDTTKKKAAKKNLPPSPPKEPGQIKSKKVKEITINEPLIVTDHKRLPPPPPAPGPLKSKKPGQPKVNEVRFPLPIVKKDKKDMPAPPPPPVEPKPAKSGNDSETITGIAVTNDDNKAQSITSTSPAEQKDLKPVTVVGYPSTGNKSTIPVKKVKGIKIEEVIVVGQPSKKQ</sequence>
<feature type="region of interest" description="Disordered" evidence="1">
    <location>
        <begin position="302"/>
        <end position="442"/>
    </location>
</feature>
<dbReference type="CDD" id="cd07341">
    <property type="entry name" value="M56_BlaR1_MecR1_like"/>
    <property type="match status" value="1"/>
</dbReference>
<evidence type="ECO:0000313" key="4">
    <source>
        <dbReference type="EMBL" id="GGH00999.1"/>
    </source>
</evidence>
<evidence type="ECO:0000256" key="1">
    <source>
        <dbReference type="SAM" id="MobiDB-lite"/>
    </source>
</evidence>
<name>A0A7W6P3C4_9SPHI</name>
<reference evidence="4" key="1">
    <citation type="journal article" date="2014" name="Int. J. Syst. Evol. Microbiol.">
        <title>Complete genome of a new Firmicutes species belonging to the dominant human colonic microbiota ('Ruminococcus bicirculans') reveals two chromosomes and a selective capacity to utilize plant glucans.</title>
        <authorList>
            <consortium name="NISC Comparative Sequencing Program"/>
            <person name="Wegmann U."/>
            <person name="Louis P."/>
            <person name="Goesmann A."/>
            <person name="Henrissat B."/>
            <person name="Duncan S.H."/>
            <person name="Flint H.J."/>
        </authorList>
    </citation>
    <scope>NUCLEOTIDE SEQUENCE</scope>
    <source>
        <strain evidence="4">CGMCC 1.15287</strain>
    </source>
</reference>
<feature type="transmembrane region" description="Helical" evidence="2">
    <location>
        <begin position="36"/>
        <end position="55"/>
    </location>
</feature>
<evidence type="ECO:0000313" key="7">
    <source>
        <dbReference type="Proteomes" id="UP000642938"/>
    </source>
</evidence>
<keyword evidence="7" id="KW-1185">Reference proteome</keyword>
<evidence type="ECO:0000313" key="5">
    <source>
        <dbReference type="EMBL" id="MBB4106339.1"/>
    </source>
</evidence>
<feature type="transmembrane region" description="Helical" evidence="2">
    <location>
        <begin position="84"/>
        <end position="102"/>
    </location>
</feature>
<accession>A0A7W6P3C4</accession>
<dbReference type="Pfam" id="PF05569">
    <property type="entry name" value="Peptidase_M56"/>
    <property type="match status" value="1"/>
</dbReference>
<proteinExistence type="predicted"/>
<comment type="caution">
    <text evidence="5">The sequence shown here is derived from an EMBL/GenBank/DDBJ whole genome shotgun (WGS) entry which is preliminary data.</text>
</comment>
<evidence type="ECO:0000256" key="2">
    <source>
        <dbReference type="SAM" id="Phobius"/>
    </source>
</evidence>
<dbReference type="InterPro" id="IPR008756">
    <property type="entry name" value="Peptidase_M56"/>
</dbReference>
<dbReference type="EMBL" id="BMHZ01000002">
    <property type="protein sequence ID" value="GGH00999.1"/>
    <property type="molecule type" value="Genomic_DNA"/>
</dbReference>
<dbReference type="InterPro" id="IPR052173">
    <property type="entry name" value="Beta-lactam_resp_regulator"/>
</dbReference>
<dbReference type="PANTHER" id="PTHR34978:SF3">
    <property type="entry name" value="SLR0241 PROTEIN"/>
    <property type="match status" value="1"/>
</dbReference>
<organism evidence="5 6">
    <name type="scientific">Pedobacter zeae</name>
    <dbReference type="NCBI Taxonomy" id="1737356"/>
    <lineage>
        <taxon>Bacteria</taxon>
        <taxon>Pseudomonadati</taxon>
        <taxon>Bacteroidota</taxon>
        <taxon>Sphingobacteriia</taxon>
        <taxon>Sphingobacteriales</taxon>
        <taxon>Sphingobacteriaceae</taxon>
        <taxon>Pedobacter</taxon>
    </lineage>
</organism>
<feature type="compositionally biased region" description="Polar residues" evidence="1">
    <location>
        <begin position="412"/>
        <end position="421"/>
    </location>
</feature>
<gene>
    <name evidence="4" type="ORF">GCM10007422_14630</name>
    <name evidence="5" type="ORF">GGQ60_000299</name>
</gene>
<reference evidence="7" key="2">
    <citation type="journal article" date="2019" name="Int. J. Syst. Evol. Microbiol.">
        <title>The Global Catalogue of Microorganisms (GCM) 10K type strain sequencing project: providing services to taxonomists for standard genome sequencing and annotation.</title>
        <authorList>
            <consortium name="The Broad Institute Genomics Platform"/>
            <consortium name="The Broad Institute Genome Sequencing Center for Infectious Disease"/>
            <person name="Wu L."/>
            <person name="Ma J."/>
        </authorList>
    </citation>
    <scope>NUCLEOTIDE SEQUENCE [LARGE SCALE GENOMIC DNA]</scope>
    <source>
        <strain evidence="7">CGMCC 1.15287</strain>
    </source>
</reference>
<keyword evidence="2" id="KW-0812">Transmembrane</keyword>
<dbReference type="Proteomes" id="UP000642938">
    <property type="component" value="Unassembled WGS sequence"/>
</dbReference>
<keyword evidence="2" id="KW-1133">Transmembrane helix</keyword>
<reference evidence="4" key="4">
    <citation type="submission" date="2024-05" db="EMBL/GenBank/DDBJ databases">
        <authorList>
            <person name="Sun Q."/>
            <person name="Zhou Y."/>
        </authorList>
    </citation>
    <scope>NUCLEOTIDE SEQUENCE</scope>
    <source>
        <strain evidence="4">CGMCC 1.15287</strain>
    </source>
</reference>
<feature type="transmembrane region" description="Helical" evidence="2">
    <location>
        <begin position="6"/>
        <end position="24"/>
    </location>
</feature>
<dbReference type="AlphaFoldDB" id="A0A7W6P3C4"/>
<dbReference type="PANTHER" id="PTHR34978">
    <property type="entry name" value="POSSIBLE SENSOR-TRANSDUCER PROTEIN BLAR"/>
    <property type="match status" value="1"/>
</dbReference>
<reference evidence="5 6" key="3">
    <citation type="submission" date="2020-08" db="EMBL/GenBank/DDBJ databases">
        <title>Genomic Encyclopedia of Type Strains, Phase IV (KMG-IV): sequencing the most valuable type-strain genomes for metagenomic binning, comparative biology and taxonomic classification.</title>
        <authorList>
            <person name="Goeker M."/>
        </authorList>
    </citation>
    <scope>NUCLEOTIDE SEQUENCE [LARGE SCALE GENOMIC DNA]</scope>
    <source>
        <strain evidence="5 6">DSM 100774</strain>
    </source>
</reference>
<protein>
    <recommendedName>
        <fullName evidence="3">Peptidase M56 domain-containing protein</fullName>
    </recommendedName>
</protein>
<feature type="domain" description="Peptidase M56" evidence="3">
    <location>
        <begin position="146"/>
        <end position="244"/>
    </location>
</feature>
<dbReference type="EMBL" id="JACIEF010000001">
    <property type="protein sequence ID" value="MBB4106339.1"/>
    <property type="molecule type" value="Genomic_DNA"/>
</dbReference>
<dbReference type="RefSeq" id="WP_183759614.1">
    <property type="nucleotide sequence ID" value="NZ_BMHZ01000002.1"/>
</dbReference>
<dbReference type="Proteomes" id="UP000532273">
    <property type="component" value="Unassembled WGS sequence"/>
</dbReference>
<feature type="compositionally biased region" description="Pro residues" evidence="1">
    <location>
        <begin position="379"/>
        <end position="388"/>
    </location>
</feature>
<evidence type="ECO:0000313" key="6">
    <source>
        <dbReference type="Proteomes" id="UP000532273"/>
    </source>
</evidence>
<feature type="transmembrane region" description="Helical" evidence="2">
    <location>
        <begin position="257"/>
        <end position="276"/>
    </location>
</feature>
<evidence type="ECO:0000259" key="3">
    <source>
        <dbReference type="Pfam" id="PF05569"/>
    </source>
</evidence>
<keyword evidence="2" id="KW-0472">Membrane</keyword>